<evidence type="ECO:0000256" key="2">
    <source>
        <dbReference type="ARBA" id="ARBA00022989"/>
    </source>
</evidence>
<dbReference type="Pfam" id="PF00015">
    <property type="entry name" value="MCPsignal"/>
    <property type="match status" value="1"/>
</dbReference>
<dbReference type="GO" id="GO:0004888">
    <property type="term" value="F:transmembrane signaling receptor activity"/>
    <property type="evidence" value="ECO:0007669"/>
    <property type="project" value="InterPro"/>
</dbReference>
<dbReference type="InterPro" id="IPR004089">
    <property type="entry name" value="MCPsignal_dom"/>
</dbReference>
<evidence type="ECO:0000256" key="5">
    <source>
        <dbReference type="PROSITE-ProRule" id="PRU00284"/>
    </source>
</evidence>
<evidence type="ECO:0000256" key="4">
    <source>
        <dbReference type="ARBA" id="ARBA00029447"/>
    </source>
</evidence>
<dbReference type="SMART" id="SM00304">
    <property type="entry name" value="HAMP"/>
    <property type="match status" value="2"/>
</dbReference>
<keyword evidence="3 5" id="KW-0807">Transducer</keyword>
<dbReference type="Gene3D" id="1.10.287.950">
    <property type="entry name" value="Methyl-accepting chemotaxis protein"/>
    <property type="match status" value="1"/>
</dbReference>
<feature type="transmembrane region" description="Helical" evidence="6">
    <location>
        <begin position="60"/>
        <end position="83"/>
    </location>
</feature>
<evidence type="ECO:0000313" key="9">
    <source>
        <dbReference type="EMBL" id="GIE46613.1"/>
    </source>
</evidence>
<feature type="domain" description="HAMP" evidence="8">
    <location>
        <begin position="85"/>
        <end position="137"/>
    </location>
</feature>
<dbReference type="GO" id="GO:0007165">
    <property type="term" value="P:signal transduction"/>
    <property type="evidence" value="ECO:0007669"/>
    <property type="project" value="UniProtKB-KW"/>
</dbReference>
<dbReference type="GO" id="GO:0016020">
    <property type="term" value="C:membrane"/>
    <property type="evidence" value="ECO:0007669"/>
    <property type="project" value="InterPro"/>
</dbReference>
<keyword evidence="10" id="KW-1185">Reference proteome</keyword>
<sequence length="402" mass="41562">MTSSSTTGARGLNRLWRLFPTLRALLMTLAISLSALVVLVTTVAAWYFSRDRLSAAEAASFLRSQIITGLVCILVVSLVVYWVSVSVTRPLRQTLAFLQRLLERDLSTRMEVDGRDEVGRIGAGLNDMVDVLTEAIGGMNTSATGLSRSGSELGDVSSRLDGSARHTSAQAAVVSTAAQQVSANIRTVAAGVDELTASIASIAQSATAAARVAGDGVTVAQETNATVSRLGDSTAAIEDVVRTITAIAAQTNLLALNATIEAARAGESGKGFAVVAGEVKQLAQQTAEATEDITRRIAAIQGESRDAVLAISRIGEIITEVSGLQNTIAAAVEEQTSVTGEIARSVTDTAQSSNDIAAGIAEVADTAQAASSGASSTQQLATTVNGTAQELRRVVSRFLLAD</sequence>
<dbReference type="PRINTS" id="PR00260">
    <property type="entry name" value="CHEMTRNSDUCR"/>
</dbReference>
<protein>
    <recommendedName>
        <fullName evidence="11">Methyl-accepting chemotaxis protein</fullName>
    </recommendedName>
</protein>
<dbReference type="InterPro" id="IPR003660">
    <property type="entry name" value="HAMP_dom"/>
</dbReference>
<dbReference type="AlphaFoldDB" id="A0A919JB62"/>
<evidence type="ECO:0000259" key="7">
    <source>
        <dbReference type="PROSITE" id="PS50111"/>
    </source>
</evidence>
<reference evidence="9" key="1">
    <citation type="submission" date="2021-01" db="EMBL/GenBank/DDBJ databases">
        <title>Whole genome shotgun sequence of Actinoplanes nipponensis NBRC 14063.</title>
        <authorList>
            <person name="Komaki H."/>
            <person name="Tamura T."/>
        </authorList>
    </citation>
    <scope>NUCLEOTIDE SEQUENCE</scope>
    <source>
        <strain evidence="9">NBRC 14063</strain>
    </source>
</reference>
<name>A0A919JB62_9ACTN</name>
<proteinExistence type="inferred from homology"/>
<dbReference type="InterPro" id="IPR004090">
    <property type="entry name" value="Chemotax_Me-accpt_rcpt"/>
</dbReference>
<feature type="transmembrane region" description="Helical" evidence="6">
    <location>
        <begin position="24"/>
        <end position="48"/>
    </location>
</feature>
<dbReference type="EMBL" id="BOMQ01000004">
    <property type="protein sequence ID" value="GIE46613.1"/>
    <property type="molecule type" value="Genomic_DNA"/>
</dbReference>
<dbReference type="Proteomes" id="UP000647172">
    <property type="component" value="Unassembled WGS sequence"/>
</dbReference>
<dbReference type="RefSeq" id="WP_203762765.1">
    <property type="nucleotide sequence ID" value="NZ_BAAAYJ010000048.1"/>
</dbReference>
<keyword evidence="6" id="KW-0472">Membrane</keyword>
<comment type="similarity">
    <text evidence="4">Belongs to the methyl-accepting chemotaxis (MCP) protein family.</text>
</comment>
<keyword evidence="2 6" id="KW-1133">Transmembrane helix</keyword>
<evidence type="ECO:0000256" key="3">
    <source>
        <dbReference type="ARBA" id="ARBA00023224"/>
    </source>
</evidence>
<dbReference type="SUPFAM" id="SSF58104">
    <property type="entry name" value="Methyl-accepting chemotaxis protein (MCP) signaling domain"/>
    <property type="match status" value="1"/>
</dbReference>
<accession>A0A919JB62</accession>
<evidence type="ECO:0008006" key="11">
    <source>
        <dbReference type="Google" id="ProtNLM"/>
    </source>
</evidence>
<dbReference type="PROSITE" id="PS50885">
    <property type="entry name" value="HAMP"/>
    <property type="match status" value="1"/>
</dbReference>
<organism evidence="9 10">
    <name type="scientific">Actinoplanes nipponensis</name>
    <dbReference type="NCBI Taxonomy" id="135950"/>
    <lineage>
        <taxon>Bacteria</taxon>
        <taxon>Bacillati</taxon>
        <taxon>Actinomycetota</taxon>
        <taxon>Actinomycetes</taxon>
        <taxon>Micromonosporales</taxon>
        <taxon>Micromonosporaceae</taxon>
        <taxon>Actinoplanes</taxon>
    </lineage>
</organism>
<dbReference type="CDD" id="cd06225">
    <property type="entry name" value="HAMP"/>
    <property type="match status" value="1"/>
</dbReference>
<evidence type="ECO:0000313" key="10">
    <source>
        <dbReference type="Proteomes" id="UP000647172"/>
    </source>
</evidence>
<dbReference type="GO" id="GO:0006935">
    <property type="term" value="P:chemotaxis"/>
    <property type="evidence" value="ECO:0007669"/>
    <property type="project" value="InterPro"/>
</dbReference>
<dbReference type="PANTHER" id="PTHR32089">
    <property type="entry name" value="METHYL-ACCEPTING CHEMOTAXIS PROTEIN MCPB"/>
    <property type="match status" value="1"/>
</dbReference>
<dbReference type="Pfam" id="PF00672">
    <property type="entry name" value="HAMP"/>
    <property type="match status" value="1"/>
</dbReference>
<gene>
    <name evidence="9" type="ORF">Ani05nite_01470</name>
</gene>
<comment type="caution">
    <text evidence="9">The sequence shown here is derived from an EMBL/GenBank/DDBJ whole genome shotgun (WGS) entry which is preliminary data.</text>
</comment>
<keyword evidence="1 6" id="KW-0812">Transmembrane</keyword>
<evidence type="ECO:0000256" key="6">
    <source>
        <dbReference type="SAM" id="Phobius"/>
    </source>
</evidence>
<evidence type="ECO:0000256" key="1">
    <source>
        <dbReference type="ARBA" id="ARBA00022692"/>
    </source>
</evidence>
<feature type="domain" description="Methyl-accepting transducer" evidence="7">
    <location>
        <begin position="142"/>
        <end position="371"/>
    </location>
</feature>
<dbReference type="PROSITE" id="PS50111">
    <property type="entry name" value="CHEMOTAXIS_TRANSDUC_2"/>
    <property type="match status" value="1"/>
</dbReference>
<dbReference type="SMART" id="SM00283">
    <property type="entry name" value="MA"/>
    <property type="match status" value="1"/>
</dbReference>
<evidence type="ECO:0000259" key="8">
    <source>
        <dbReference type="PROSITE" id="PS50885"/>
    </source>
</evidence>
<dbReference type="PANTHER" id="PTHR32089:SF112">
    <property type="entry name" value="LYSOZYME-LIKE PROTEIN-RELATED"/>
    <property type="match status" value="1"/>
</dbReference>